<gene>
    <name evidence="2" type="ORF">GCM10022202_27700</name>
</gene>
<evidence type="ECO:0000256" key="1">
    <source>
        <dbReference type="SAM" id="MobiDB-lite"/>
    </source>
</evidence>
<proteinExistence type="predicted"/>
<organism evidence="2 3">
    <name type="scientific">Microbacterium marinilacus</name>
    <dbReference type="NCBI Taxonomy" id="415209"/>
    <lineage>
        <taxon>Bacteria</taxon>
        <taxon>Bacillati</taxon>
        <taxon>Actinomycetota</taxon>
        <taxon>Actinomycetes</taxon>
        <taxon>Micrococcales</taxon>
        <taxon>Microbacteriaceae</taxon>
        <taxon>Microbacterium</taxon>
    </lineage>
</organism>
<dbReference type="Proteomes" id="UP001410795">
    <property type="component" value="Unassembled WGS sequence"/>
</dbReference>
<evidence type="ECO:0008006" key="4">
    <source>
        <dbReference type="Google" id="ProtNLM"/>
    </source>
</evidence>
<dbReference type="RefSeq" id="WP_221857820.1">
    <property type="nucleotide sequence ID" value="NZ_BAAAYV010000016.1"/>
</dbReference>
<accession>A0ABP7BN11</accession>
<reference evidence="3" key="1">
    <citation type="journal article" date="2019" name="Int. J. Syst. Evol. Microbiol.">
        <title>The Global Catalogue of Microorganisms (GCM) 10K type strain sequencing project: providing services to taxonomists for standard genome sequencing and annotation.</title>
        <authorList>
            <consortium name="The Broad Institute Genomics Platform"/>
            <consortium name="The Broad Institute Genome Sequencing Center for Infectious Disease"/>
            <person name="Wu L."/>
            <person name="Ma J."/>
        </authorList>
    </citation>
    <scope>NUCLEOTIDE SEQUENCE [LARGE SCALE GENOMIC DNA]</scope>
    <source>
        <strain evidence="3">JCM 16546</strain>
    </source>
</reference>
<evidence type="ECO:0000313" key="2">
    <source>
        <dbReference type="EMBL" id="GAA3664172.1"/>
    </source>
</evidence>
<dbReference type="EMBL" id="BAAAYV010000016">
    <property type="protein sequence ID" value="GAA3664172.1"/>
    <property type="molecule type" value="Genomic_DNA"/>
</dbReference>
<comment type="caution">
    <text evidence="2">The sequence shown here is derived from an EMBL/GenBank/DDBJ whole genome shotgun (WGS) entry which is preliminary data.</text>
</comment>
<evidence type="ECO:0000313" key="3">
    <source>
        <dbReference type="Proteomes" id="UP001410795"/>
    </source>
</evidence>
<feature type="region of interest" description="Disordered" evidence="1">
    <location>
        <begin position="129"/>
        <end position="162"/>
    </location>
</feature>
<name>A0ABP7BN11_9MICO</name>
<protein>
    <recommendedName>
        <fullName evidence="4">DUF4439 domain-containing protein</fullName>
    </recommendedName>
</protein>
<keyword evidence="3" id="KW-1185">Reference proteome</keyword>
<sequence length="162" mass="16898">MPTYENPQQDSDELEEAARALAYATRVIDVPDSTYHVLGSVHLTLSRIQQSLSQLATWHQQHSGFAATDDGDREAGNDSAQRAAGWLLMAAAGAGQIADLVMAAQAENGTIAWQQAADPIGMIAQREAALTPEQAPSEEGPGSGAACRGERGTCVRGGAPIG</sequence>